<feature type="compositionally biased region" description="Basic residues" evidence="1">
    <location>
        <begin position="39"/>
        <end position="48"/>
    </location>
</feature>
<protein>
    <submittedName>
        <fullName evidence="2">Uncharacterized protein</fullName>
    </submittedName>
</protein>
<proteinExistence type="predicted"/>
<accession>A0A8J6EZ13</accession>
<sequence length="87" mass="9653">MDISRGSRRCEICRHHNADGAGTGRNNPDDPNKTLHNGVPHHHGTRHLKGPDNGFIIYPSALRKPGTFCKAKTGHQIPSLQLKTPWK</sequence>
<dbReference type="EMBL" id="WNTK01000010">
    <property type="protein sequence ID" value="KAG9477556.1"/>
    <property type="molecule type" value="Genomic_DNA"/>
</dbReference>
<keyword evidence="3" id="KW-1185">Reference proteome</keyword>
<dbReference type="Proteomes" id="UP000770717">
    <property type="component" value="Unassembled WGS sequence"/>
</dbReference>
<gene>
    <name evidence="2" type="ORF">GDO78_002771</name>
</gene>
<feature type="region of interest" description="Disordered" evidence="1">
    <location>
        <begin position="15"/>
        <end position="52"/>
    </location>
</feature>
<comment type="caution">
    <text evidence="2">The sequence shown here is derived from an EMBL/GenBank/DDBJ whole genome shotgun (WGS) entry which is preliminary data.</text>
</comment>
<name>A0A8J6EZ13_ELECQ</name>
<evidence type="ECO:0000256" key="1">
    <source>
        <dbReference type="SAM" id="MobiDB-lite"/>
    </source>
</evidence>
<reference evidence="2" key="1">
    <citation type="thesis" date="2020" institute="ProQuest LLC" country="789 East Eisenhower Parkway, Ann Arbor, MI, USA">
        <title>Comparative Genomics and Chromosome Evolution.</title>
        <authorList>
            <person name="Mudd A.B."/>
        </authorList>
    </citation>
    <scope>NUCLEOTIDE SEQUENCE</scope>
    <source>
        <strain evidence="2">HN-11 Male</strain>
        <tissue evidence="2">Kidney and liver</tissue>
    </source>
</reference>
<dbReference type="AlphaFoldDB" id="A0A8J6EZ13"/>
<evidence type="ECO:0000313" key="3">
    <source>
        <dbReference type="Proteomes" id="UP000770717"/>
    </source>
</evidence>
<organism evidence="2 3">
    <name type="scientific">Eleutherodactylus coqui</name>
    <name type="common">Puerto Rican coqui</name>
    <dbReference type="NCBI Taxonomy" id="57060"/>
    <lineage>
        <taxon>Eukaryota</taxon>
        <taxon>Metazoa</taxon>
        <taxon>Chordata</taxon>
        <taxon>Craniata</taxon>
        <taxon>Vertebrata</taxon>
        <taxon>Euteleostomi</taxon>
        <taxon>Amphibia</taxon>
        <taxon>Batrachia</taxon>
        <taxon>Anura</taxon>
        <taxon>Neobatrachia</taxon>
        <taxon>Hyloidea</taxon>
        <taxon>Eleutherodactylidae</taxon>
        <taxon>Eleutherodactylinae</taxon>
        <taxon>Eleutherodactylus</taxon>
        <taxon>Eleutherodactylus</taxon>
    </lineage>
</organism>
<evidence type="ECO:0000313" key="2">
    <source>
        <dbReference type="EMBL" id="KAG9477556.1"/>
    </source>
</evidence>